<dbReference type="EMBL" id="LUUJ01000044">
    <property type="protein sequence ID" value="OAI19906.1"/>
    <property type="molecule type" value="Genomic_DNA"/>
</dbReference>
<dbReference type="PANTHER" id="PTHR35602:SF3">
    <property type="entry name" value="ESTERASE YQIA"/>
    <property type="match status" value="1"/>
</dbReference>
<reference evidence="1 2" key="1">
    <citation type="submission" date="2016-03" db="EMBL/GenBank/DDBJ databases">
        <authorList>
            <person name="Ploux O."/>
        </authorList>
    </citation>
    <scope>NUCLEOTIDE SEQUENCE [LARGE SCALE GENOMIC DNA]</scope>
    <source>
        <strain evidence="1 2">R-45378</strain>
    </source>
</reference>
<dbReference type="Pfam" id="PF05728">
    <property type="entry name" value="UPF0227"/>
    <property type="match status" value="1"/>
</dbReference>
<dbReference type="RefSeq" id="WP_064039329.1">
    <property type="nucleotide sequence ID" value="NZ_LUUJ01000044.1"/>
</dbReference>
<protein>
    <recommendedName>
        <fullName evidence="3">Esterase</fullName>
    </recommendedName>
</protein>
<evidence type="ECO:0000313" key="1">
    <source>
        <dbReference type="EMBL" id="OAI19906.1"/>
    </source>
</evidence>
<dbReference type="Proteomes" id="UP000077857">
    <property type="component" value="Unassembled WGS sequence"/>
</dbReference>
<evidence type="ECO:0008006" key="3">
    <source>
        <dbReference type="Google" id="ProtNLM"/>
    </source>
</evidence>
<name>A0A177NPA9_9GAMM</name>
<sequence length="214" mass="24038">MKRAIVYLHGFNSASLDSHGKLLTAKQKLAVLQAFCTERGILLYAPNLDYRDFQGLIEDLLFEWNQLLDQGYDVVFMGSSMGGFSSEYLAYKTGARAIMVNPAVNPSTLLPQFIGVTANFETGEPYDWQQSHCDQYAQYQQELAANRQKLDFTLLLDLGDELLDSAATRDLYQAKARVACFPGGSHGFEHMREALPLVERVLFGEENNPLSRLN</sequence>
<dbReference type="AlphaFoldDB" id="A0A177NPA9"/>
<organism evidence="1 2">
    <name type="scientific">Methylomonas koyamae</name>
    <dbReference type="NCBI Taxonomy" id="702114"/>
    <lineage>
        <taxon>Bacteria</taxon>
        <taxon>Pseudomonadati</taxon>
        <taxon>Pseudomonadota</taxon>
        <taxon>Gammaproteobacteria</taxon>
        <taxon>Methylococcales</taxon>
        <taxon>Methylococcaceae</taxon>
        <taxon>Methylomonas</taxon>
    </lineage>
</organism>
<proteinExistence type="predicted"/>
<dbReference type="Gene3D" id="3.40.50.1820">
    <property type="entry name" value="alpha/beta hydrolase"/>
    <property type="match status" value="1"/>
</dbReference>
<dbReference type="InterPro" id="IPR008886">
    <property type="entry name" value="UPF0227/Esterase_YqiA"/>
</dbReference>
<comment type="caution">
    <text evidence="1">The sequence shown here is derived from an EMBL/GenBank/DDBJ whole genome shotgun (WGS) entry which is preliminary data.</text>
</comment>
<evidence type="ECO:0000313" key="2">
    <source>
        <dbReference type="Proteomes" id="UP000077857"/>
    </source>
</evidence>
<dbReference type="OrthoDB" id="9814831at2"/>
<dbReference type="SUPFAM" id="SSF53474">
    <property type="entry name" value="alpha/beta-Hydrolases"/>
    <property type="match status" value="1"/>
</dbReference>
<dbReference type="InterPro" id="IPR029058">
    <property type="entry name" value="AB_hydrolase_fold"/>
</dbReference>
<dbReference type="PANTHER" id="PTHR35602">
    <property type="entry name" value="ESTERASE YQIA-RELATED"/>
    <property type="match status" value="1"/>
</dbReference>
<accession>A0A177NPA9</accession>
<gene>
    <name evidence="1" type="ORF">A1507_06055</name>
</gene>